<evidence type="ECO:0000313" key="3">
    <source>
        <dbReference type="Proteomes" id="UP001224775"/>
    </source>
</evidence>
<dbReference type="Proteomes" id="UP001224775">
    <property type="component" value="Unassembled WGS sequence"/>
</dbReference>
<dbReference type="Pfam" id="PF13500">
    <property type="entry name" value="AAA_26"/>
    <property type="match status" value="1"/>
</dbReference>
<dbReference type="GO" id="GO:0004141">
    <property type="term" value="F:dethiobiotin synthase activity"/>
    <property type="evidence" value="ECO:0007669"/>
    <property type="project" value="UniProtKB-EC"/>
</dbReference>
<dbReference type="SUPFAM" id="SSF52540">
    <property type="entry name" value="P-loop containing nucleoside triphosphate hydrolases"/>
    <property type="match status" value="1"/>
</dbReference>
<dbReference type="Gene3D" id="3.40.50.300">
    <property type="entry name" value="P-loop containing nucleotide triphosphate hydrolases"/>
    <property type="match status" value="1"/>
</dbReference>
<organism evidence="2 3">
    <name type="scientific">Skeletonema marinoi</name>
    <dbReference type="NCBI Taxonomy" id="267567"/>
    <lineage>
        <taxon>Eukaryota</taxon>
        <taxon>Sar</taxon>
        <taxon>Stramenopiles</taxon>
        <taxon>Ochrophyta</taxon>
        <taxon>Bacillariophyta</taxon>
        <taxon>Coscinodiscophyceae</taxon>
        <taxon>Thalassiosirophycidae</taxon>
        <taxon>Thalassiosirales</taxon>
        <taxon>Skeletonemataceae</taxon>
        <taxon>Skeletonema</taxon>
        <taxon>Skeletonema marinoi-dohrnii complex</taxon>
    </lineage>
</organism>
<sequence>MQSSFMLSSAATSTAALCRSFSTGGGQRPIFVAATKQHVGKTTTSLALMAGLQKRFPKVGFIKPVGQQHVTVHSETLGKEIRVDKDICLLKEQFHLDHIDYRHMSPVIIPRGYTKDYIDGKISHEEQLKDIEHAYEKVSEASDVVLMEGTGHCAVGSVVGVNNAQVAGMLGASMILIANGGLGSAFDELELNRVLCEKYNVPIAGVVINKVIPSKYDQTKHYMSKAFQDSWGIPLLGCIPDRPFLGCPALADLERLFKTELVSGQKHRFRHYSVDDMNLITTSLTRFLENIRTNILEHYMLSCDTR</sequence>
<keyword evidence="1" id="KW-0315">Glutamine amidotransferase</keyword>
<dbReference type="EC" id="6.3.3.3" evidence="2"/>
<dbReference type="AlphaFoldDB" id="A0AAD8YF15"/>
<reference evidence="2" key="1">
    <citation type="submission" date="2023-06" db="EMBL/GenBank/DDBJ databases">
        <title>Survivors Of The Sea: Transcriptome response of Skeletonema marinoi to long-term dormancy.</title>
        <authorList>
            <person name="Pinder M.I.M."/>
            <person name="Kourtchenko O."/>
            <person name="Robertson E.K."/>
            <person name="Larsson T."/>
            <person name="Maumus F."/>
            <person name="Osuna-Cruz C.M."/>
            <person name="Vancaester E."/>
            <person name="Stenow R."/>
            <person name="Vandepoele K."/>
            <person name="Ploug H."/>
            <person name="Bruchert V."/>
            <person name="Godhe A."/>
            <person name="Topel M."/>
        </authorList>
    </citation>
    <scope>NUCLEOTIDE SEQUENCE</scope>
    <source>
        <strain evidence="2">R05AC</strain>
    </source>
</reference>
<dbReference type="EMBL" id="JATAAI010000008">
    <property type="protein sequence ID" value="KAK1743765.1"/>
    <property type="molecule type" value="Genomic_DNA"/>
</dbReference>
<keyword evidence="2" id="KW-0436">Ligase</keyword>
<dbReference type="PANTHER" id="PTHR21343">
    <property type="entry name" value="DETHIOBIOTIN SYNTHETASE"/>
    <property type="match status" value="1"/>
</dbReference>
<dbReference type="InterPro" id="IPR027417">
    <property type="entry name" value="P-loop_NTPase"/>
</dbReference>
<protein>
    <submittedName>
        <fullName evidence="2">Dethiobiotin synthetase</fullName>
        <ecNumber evidence="2">6.3.3.3</ecNumber>
    </submittedName>
</protein>
<dbReference type="PANTHER" id="PTHR21343:SF8">
    <property type="entry name" value="DRTGG DOMAIN-CONTAINING PROTEIN"/>
    <property type="match status" value="1"/>
</dbReference>
<keyword evidence="3" id="KW-1185">Reference proteome</keyword>
<accession>A0AAD8YF15</accession>
<gene>
    <name evidence="2" type="ORF">QTG54_005362</name>
</gene>
<proteinExistence type="predicted"/>
<evidence type="ECO:0000313" key="2">
    <source>
        <dbReference type="EMBL" id="KAK1743765.1"/>
    </source>
</evidence>
<comment type="caution">
    <text evidence="2">The sequence shown here is derived from an EMBL/GenBank/DDBJ whole genome shotgun (WGS) entry which is preliminary data.</text>
</comment>
<name>A0AAD8YF15_9STRA</name>
<dbReference type="CDD" id="cd03109">
    <property type="entry name" value="DTBS"/>
    <property type="match status" value="1"/>
</dbReference>
<evidence type="ECO:0000256" key="1">
    <source>
        <dbReference type="ARBA" id="ARBA00022962"/>
    </source>
</evidence>